<dbReference type="PANTHER" id="PTHR48111:SF49">
    <property type="entry name" value="HEME RESPONSE REGULATOR HSSR"/>
    <property type="match status" value="1"/>
</dbReference>
<dbReference type="PANTHER" id="PTHR48111">
    <property type="entry name" value="REGULATOR OF RPOS"/>
    <property type="match status" value="1"/>
</dbReference>
<evidence type="ECO:0000256" key="2">
    <source>
        <dbReference type="ARBA" id="ARBA00018672"/>
    </source>
</evidence>
<evidence type="ECO:0000256" key="4">
    <source>
        <dbReference type="ARBA" id="ARBA00022553"/>
    </source>
</evidence>
<organism evidence="18 19">
    <name type="scientific">Clostridium sulfidigenes</name>
    <dbReference type="NCBI Taxonomy" id="318464"/>
    <lineage>
        <taxon>Bacteria</taxon>
        <taxon>Bacillati</taxon>
        <taxon>Bacillota</taxon>
        <taxon>Clostridia</taxon>
        <taxon>Eubacteriales</taxon>
        <taxon>Clostridiaceae</taxon>
        <taxon>Clostridium</taxon>
    </lineage>
</organism>
<feature type="modified residue" description="4-aspartylphosphate" evidence="14">
    <location>
        <position position="52"/>
    </location>
</feature>
<evidence type="ECO:0000313" key="18">
    <source>
        <dbReference type="EMBL" id="MBE6059313.1"/>
    </source>
</evidence>
<keyword evidence="4 14" id="KW-0597">Phosphoprotein</keyword>
<evidence type="ECO:0000313" key="19">
    <source>
        <dbReference type="Proteomes" id="UP000768462"/>
    </source>
</evidence>
<dbReference type="InterPro" id="IPR001789">
    <property type="entry name" value="Sig_transdc_resp-reg_receiver"/>
</dbReference>
<gene>
    <name evidence="18" type="ORF">E7215_03945</name>
</gene>
<feature type="domain" description="OmpR/PhoB-type" evidence="17">
    <location>
        <begin position="125"/>
        <end position="222"/>
    </location>
</feature>
<comment type="function">
    <text evidence="11">May play the central regulatory role in sporulation. It may be an element of the effector pathway responsible for the activation of sporulation genes in response to nutritional stress. Spo0A may act in concert with spo0H (a sigma factor) to control the expression of some genes that are critical to the sporulation process.</text>
</comment>
<dbReference type="PROSITE" id="PS50110">
    <property type="entry name" value="RESPONSE_REGULATORY"/>
    <property type="match status" value="1"/>
</dbReference>
<dbReference type="Pfam" id="PF00486">
    <property type="entry name" value="Trans_reg_C"/>
    <property type="match status" value="1"/>
</dbReference>
<comment type="caution">
    <text evidence="18">The sequence shown here is derived from an EMBL/GenBank/DDBJ whole genome shotgun (WGS) entry which is preliminary data.</text>
</comment>
<evidence type="ECO:0000256" key="11">
    <source>
        <dbReference type="ARBA" id="ARBA00024867"/>
    </source>
</evidence>
<dbReference type="GO" id="GO:0006355">
    <property type="term" value="P:regulation of DNA-templated transcription"/>
    <property type="evidence" value="ECO:0007669"/>
    <property type="project" value="InterPro"/>
</dbReference>
<dbReference type="AlphaFoldDB" id="A0A927W8V4"/>
<dbReference type="InterPro" id="IPR039420">
    <property type="entry name" value="WalR-like"/>
</dbReference>
<comment type="function">
    <text evidence="12">Member of the two-component regulatory system HssS/HssR involved in intracellular heme homeostasis and tempering of staphylococcal virulence. Phosphorylated HssR binds to a direct repeat sequence within hrtAB promoter and activates the expression of hrtAB, an efflux pump, in response to extracellular heme, hemin, hemoglobin or blood.</text>
</comment>
<comment type="subcellular location">
    <subcellularLocation>
        <location evidence="1">Cytoplasm</location>
    </subcellularLocation>
</comment>
<keyword evidence="9" id="KW-0010">Activator</keyword>
<keyword evidence="3" id="KW-0963">Cytoplasm</keyword>
<evidence type="ECO:0000259" key="16">
    <source>
        <dbReference type="PROSITE" id="PS50110"/>
    </source>
</evidence>
<evidence type="ECO:0000256" key="13">
    <source>
        <dbReference type="ARBA" id="ARBA00039976"/>
    </source>
</evidence>
<dbReference type="Proteomes" id="UP000768462">
    <property type="component" value="Unassembled WGS sequence"/>
</dbReference>
<evidence type="ECO:0000259" key="17">
    <source>
        <dbReference type="PROSITE" id="PS51755"/>
    </source>
</evidence>
<evidence type="ECO:0000256" key="10">
    <source>
        <dbReference type="ARBA" id="ARBA00023163"/>
    </source>
</evidence>
<sequence length="224" mass="25896">MFNILVVEDDKNLRKLISATLKQNGYNSLMAEDGEIALDIMDKEHIDLVISDIMMPKLDGYNLVKALRDSGYNMPILMVTAKEMFEDKRKGFNVGADDYMVKPIDINEMILRVGALLRRAKISNEHRLSIGDIILDYDSISVSRHGNSDTLPKKEFYLLFKLLSYPNVIFTRRQLLDEIWGMDNEVDERTVDVHIKRLRERYDSCTEFEIVTVRGLGYKAVKKI</sequence>
<dbReference type="FunFam" id="3.40.50.2300:FF:000001">
    <property type="entry name" value="DNA-binding response regulator PhoB"/>
    <property type="match status" value="1"/>
</dbReference>
<evidence type="ECO:0000256" key="8">
    <source>
        <dbReference type="ARBA" id="ARBA00023125"/>
    </source>
</evidence>
<dbReference type="GO" id="GO:0032993">
    <property type="term" value="C:protein-DNA complex"/>
    <property type="evidence" value="ECO:0007669"/>
    <property type="project" value="TreeGrafter"/>
</dbReference>
<feature type="domain" description="Response regulatory" evidence="16">
    <location>
        <begin position="3"/>
        <end position="117"/>
    </location>
</feature>
<evidence type="ECO:0000256" key="5">
    <source>
        <dbReference type="ARBA" id="ARBA00023012"/>
    </source>
</evidence>
<keyword evidence="5" id="KW-0902">Two-component regulatory system</keyword>
<proteinExistence type="predicted"/>
<evidence type="ECO:0000256" key="7">
    <source>
        <dbReference type="ARBA" id="ARBA00023026"/>
    </source>
</evidence>
<evidence type="ECO:0000256" key="3">
    <source>
        <dbReference type="ARBA" id="ARBA00022490"/>
    </source>
</evidence>
<dbReference type="Pfam" id="PF00072">
    <property type="entry name" value="Response_reg"/>
    <property type="match status" value="1"/>
</dbReference>
<keyword evidence="6" id="KW-0805">Transcription regulation</keyword>
<dbReference type="GO" id="GO:0005829">
    <property type="term" value="C:cytosol"/>
    <property type="evidence" value="ECO:0007669"/>
    <property type="project" value="TreeGrafter"/>
</dbReference>
<dbReference type="GO" id="GO:0000156">
    <property type="term" value="F:phosphorelay response regulator activity"/>
    <property type="evidence" value="ECO:0007669"/>
    <property type="project" value="TreeGrafter"/>
</dbReference>
<reference evidence="18" key="1">
    <citation type="submission" date="2019-04" db="EMBL/GenBank/DDBJ databases">
        <title>Evolution of Biomass-Degrading Anaerobic Consortia Revealed by Metagenomics.</title>
        <authorList>
            <person name="Peng X."/>
        </authorList>
    </citation>
    <scope>NUCLEOTIDE SEQUENCE</scope>
    <source>
        <strain evidence="18">SIG254</strain>
    </source>
</reference>
<evidence type="ECO:0000256" key="6">
    <source>
        <dbReference type="ARBA" id="ARBA00023015"/>
    </source>
</evidence>
<evidence type="ECO:0000256" key="14">
    <source>
        <dbReference type="PROSITE-ProRule" id="PRU00169"/>
    </source>
</evidence>
<evidence type="ECO:0000256" key="12">
    <source>
        <dbReference type="ARBA" id="ARBA00037471"/>
    </source>
</evidence>
<dbReference type="CDD" id="cd00383">
    <property type="entry name" value="trans_reg_C"/>
    <property type="match status" value="1"/>
</dbReference>
<dbReference type="InterPro" id="IPR001867">
    <property type="entry name" value="OmpR/PhoB-type_DNA-bd"/>
</dbReference>
<dbReference type="PROSITE" id="PS51755">
    <property type="entry name" value="OMPR_PHOB"/>
    <property type="match status" value="1"/>
</dbReference>
<dbReference type="Gene3D" id="1.10.10.10">
    <property type="entry name" value="Winged helix-like DNA-binding domain superfamily/Winged helix DNA-binding domain"/>
    <property type="match status" value="1"/>
</dbReference>
<dbReference type="EMBL" id="SVCM01000046">
    <property type="protein sequence ID" value="MBE6059313.1"/>
    <property type="molecule type" value="Genomic_DNA"/>
</dbReference>
<name>A0A927W8V4_9CLOT</name>
<keyword evidence="7" id="KW-0843">Virulence</keyword>
<dbReference type="CDD" id="cd17574">
    <property type="entry name" value="REC_OmpR"/>
    <property type="match status" value="1"/>
</dbReference>
<dbReference type="SMART" id="SM00448">
    <property type="entry name" value="REC"/>
    <property type="match status" value="1"/>
</dbReference>
<dbReference type="Gene3D" id="6.10.250.690">
    <property type="match status" value="1"/>
</dbReference>
<keyword evidence="8 15" id="KW-0238">DNA-binding</keyword>
<protein>
    <recommendedName>
        <fullName evidence="13">Heme response regulator HssR</fullName>
    </recommendedName>
    <alternativeName>
        <fullName evidence="2">Stage 0 sporulation protein A homolog</fullName>
    </alternativeName>
</protein>
<evidence type="ECO:0000256" key="9">
    <source>
        <dbReference type="ARBA" id="ARBA00023159"/>
    </source>
</evidence>
<dbReference type="InterPro" id="IPR011006">
    <property type="entry name" value="CheY-like_superfamily"/>
</dbReference>
<dbReference type="GO" id="GO:0000976">
    <property type="term" value="F:transcription cis-regulatory region binding"/>
    <property type="evidence" value="ECO:0007669"/>
    <property type="project" value="TreeGrafter"/>
</dbReference>
<accession>A0A927W8V4</accession>
<keyword evidence="10" id="KW-0804">Transcription</keyword>
<dbReference type="SMART" id="SM00862">
    <property type="entry name" value="Trans_reg_C"/>
    <property type="match status" value="1"/>
</dbReference>
<dbReference type="InterPro" id="IPR036388">
    <property type="entry name" value="WH-like_DNA-bd_sf"/>
</dbReference>
<evidence type="ECO:0000256" key="1">
    <source>
        <dbReference type="ARBA" id="ARBA00004496"/>
    </source>
</evidence>
<evidence type="ECO:0000256" key="15">
    <source>
        <dbReference type="PROSITE-ProRule" id="PRU01091"/>
    </source>
</evidence>
<dbReference type="SUPFAM" id="SSF52172">
    <property type="entry name" value="CheY-like"/>
    <property type="match status" value="1"/>
</dbReference>
<dbReference type="Gene3D" id="3.40.50.2300">
    <property type="match status" value="1"/>
</dbReference>
<feature type="DNA-binding region" description="OmpR/PhoB-type" evidence="15">
    <location>
        <begin position="125"/>
        <end position="222"/>
    </location>
</feature>